<dbReference type="EMBL" id="JBEDUW010000249">
    <property type="protein sequence ID" value="KAK9902611.1"/>
    <property type="molecule type" value="Genomic_DNA"/>
</dbReference>
<reference evidence="2 3" key="1">
    <citation type="journal article" date="2023" name="G3 (Bethesda)">
        <title>A chromosome-length genome assembly and annotation of blackberry (Rubus argutus, cv. 'Hillquist').</title>
        <authorList>
            <person name="Bruna T."/>
            <person name="Aryal R."/>
            <person name="Dudchenko O."/>
            <person name="Sargent D.J."/>
            <person name="Mead D."/>
            <person name="Buti M."/>
            <person name="Cavallini A."/>
            <person name="Hytonen T."/>
            <person name="Andres J."/>
            <person name="Pham M."/>
            <person name="Weisz D."/>
            <person name="Mascagni F."/>
            <person name="Usai G."/>
            <person name="Natali L."/>
            <person name="Bassil N."/>
            <person name="Fernandez G.E."/>
            <person name="Lomsadze A."/>
            <person name="Armour M."/>
            <person name="Olukolu B."/>
            <person name="Poorten T."/>
            <person name="Britton C."/>
            <person name="Davik J."/>
            <person name="Ashrafi H."/>
            <person name="Aiden E.L."/>
            <person name="Borodovsky M."/>
            <person name="Worthington M."/>
        </authorList>
    </citation>
    <scope>NUCLEOTIDE SEQUENCE [LARGE SCALE GENOMIC DNA]</scope>
    <source>
        <strain evidence="2">PI 553951</strain>
    </source>
</reference>
<comment type="caution">
    <text evidence="2">The sequence shown here is derived from an EMBL/GenBank/DDBJ whole genome shotgun (WGS) entry which is preliminary data.</text>
</comment>
<feature type="compositionally biased region" description="Gly residues" evidence="1">
    <location>
        <begin position="38"/>
        <end position="52"/>
    </location>
</feature>
<evidence type="ECO:0000313" key="2">
    <source>
        <dbReference type="EMBL" id="KAK9902611.1"/>
    </source>
</evidence>
<gene>
    <name evidence="2" type="ORF">M0R45_001543</name>
</gene>
<accession>A0AAW1VLN2</accession>
<protein>
    <submittedName>
        <fullName evidence="2">Uncharacterized protein</fullName>
    </submittedName>
</protein>
<feature type="compositionally biased region" description="Acidic residues" evidence="1">
    <location>
        <begin position="9"/>
        <end position="25"/>
    </location>
</feature>
<proteinExistence type="predicted"/>
<dbReference type="AlphaFoldDB" id="A0AAW1VLN2"/>
<organism evidence="2 3">
    <name type="scientific">Rubus argutus</name>
    <name type="common">Southern blackberry</name>
    <dbReference type="NCBI Taxonomy" id="59490"/>
    <lineage>
        <taxon>Eukaryota</taxon>
        <taxon>Viridiplantae</taxon>
        <taxon>Streptophyta</taxon>
        <taxon>Embryophyta</taxon>
        <taxon>Tracheophyta</taxon>
        <taxon>Spermatophyta</taxon>
        <taxon>Magnoliopsida</taxon>
        <taxon>eudicotyledons</taxon>
        <taxon>Gunneridae</taxon>
        <taxon>Pentapetalae</taxon>
        <taxon>rosids</taxon>
        <taxon>fabids</taxon>
        <taxon>Rosales</taxon>
        <taxon>Rosaceae</taxon>
        <taxon>Rosoideae</taxon>
        <taxon>Rosoideae incertae sedis</taxon>
        <taxon>Rubus</taxon>
    </lineage>
</organism>
<dbReference type="Proteomes" id="UP001457282">
    <property type="component" value="Unassembled WGS sequence"/>
</dbReference>
<keyword evidence="3" id="KW-1185">Reference proteome</keyword>
<evidence type="ECO:0000313" key="3">
    <source>
        <dbReference type="Proteomes" id="UP001457282"/>
    </source>
</evidence>
<name>A0AAW1VLN2_RUBAR</name>
<feature type="region of interest" description="Disordered" evidence="1">
    <location>
        <begin position="1"/>
        <end position="94"/>
    </location>
</feature>
<evidence type="ECO:0000256" key="1">
    <source>
        <dbReference type="SAM" id="MobiDB-lite"/>
    </source>
</evidence>
<sequence>MSIVCHQPDEEEEETKEKEAEDEDNDKVGSWYSNPGTGTAGSGAVGGGGGVGKYLKARSALPESATVDAGSTEPAVPKKRKLASAGEFKDFSAW</sequence>